<accession>A0A4R5MQQ9</accession>
<evidence type="ECO:0000259" key="1">
    <source>
        <dbReference type="Pfam" id="PF01551"/>
    </source>
</evidence>
<gene>
    <name evidence="2" type="ORF">EZJ43_01390</name>
</gene>
<dbReference type="Gene3D" id="2.70.70.10">
    <property type="entry name" value="Glucose Permease (Domain IIA)"/>
    <property type="match status" value="1"/>
</dbReference>
<dbReference type="InterPro" id="IPR011055">
    <property type="entry name" value="Dup_hybrid_motif"/>
</dbReference>
<sequence>MIDFEKIIQSEASSFHQVVDFDRAEDKIVALTFTTSNTEVNSEILNNTGLFCDWINNQMIKNGARYAMGGYDEHRTIYARSAHFSGAEEPRRLHLGVDIWADAGTPIYNFYDAHVHSFANNDHFGDYGGTIVLTYIIDGFKFNVLYGHLSLASLKGLSDGDFIPKGKLFATFGKPEENGHWPPHVHFQIVINMNNLKGDYPGVCKFSEREKYLQNSPNPALILKYNF</sequence>
<dbReference type="InterPro" id="IPR016047">
    <property type="entry name" value="M23ase_b-sheet_dom"/>
</dbReference>
<feature type="domain" description="M23ase beta-sheet core" evidence="1">
    <location>
        <begin position="93"/>
        <end position="194"/>
    </location>
</feature>
<evidence type="ECO:0000313" key="3">
    <source>
        <dbReference type="Proteomes" id="UP000295668"/>
    </source>
</evidence>
<evidence type="ECO:0000313" key="2">
    <source>
        <dbReference type="EMBL" id="TDG37775.1"/>
    </source>
</evidence>
<keyword evidence="3" id="KW-1185">Reference proteome</keyword>
<dbReference type="EMBL" id="SJCY01000001">
    <property type="protein sequence ID" value="TDG37775.1"/>
    <property type="molecule type" value="Genomic_DNA"/>
</dbReference>
<comment type="caution">
    <text evidence="2">The sequence shown here is derived from an EMBL/GenBank/DDBJ whole genome shotgun (WGS) entry which is preliminary data.</text>
</comment>
<dbReference type="Pfam" id="PF01551">
    <property type="entry name" value="Peptidase_M23"/>
    <property type="match status" value="1"/>
</dbReference>
<dbReference type="SUPFAM" id="SSF51261">
    <property type="entry name" value="Duplicated hybrid motif"/>
    <property type="match status" value="1"/>
</dbReference>
<dbReference type="Proteomes" id="UP000295668">
    <property type="component" value="Unassembled WGS sequence"/>
</dbReference>
<name>A0A4R5MQQ9_9SPHI</name>
<dbReference type="RefSeq" id="WP_133260863.1">
    <property type="nucleotide sequence ID" value="NZ_SJCY01000001.1"/>
</dbReference>
<proteinExistence type="predicted"/>
<protein>
    <submittedName>
        <fullName evidence="2">Peptidase M23</fullName>
    </submittedName>
</protein>
<dbReference type="CDD" id="cd12797">
    <property type="entry name" value="M23_peptidase"/>
    <property type="match status" value="1"/>
</dbReference>
<reference evidence="2 3" key="1">
    <citation type="submission" date="2019-02" db="EMBL/GenBank/DDBJ databases">
        <title>Pedobacter sp. nov., a novel speices isolated from soil of pinguins habitat in Antarcitica.</title>
        <authorList>
            <person name="He R.-H."/>
        </authorList>
    </citation>
    <scope>NUCLEOTIDE SEQUENCE [LARGE SCALE GENOMIC DNA]</scope>
    <source>
        <strain evidence="2 3">E01020</strain>
    </source>
</reference>
<dbReference type="OrthoDB" id="9801052at2"/>
<dbReference type="AlphaFoldDB" id="A0A4R5MQQ9"/>
<organism evidence="2 3">
    <name type="scientific">Pedobacter changchengzhani</name>
    <dbReference type="NCBI Taxonomy" id="2529274"/>
    <lineage>
        <taxon>Bacteria</taxon>
        <taxon>Pseudomonadati</taxon>
        <taxon>Bacteroidota</taxon>
        <taxon>Sphingobacteriia</taxon>
        <taxon>Sphingobacteriales</taxon>
        <taxon>Sphingobacteriaceae</taxon>
        <taxon>Pedobacter</taxon>
    </lineage>
</organism>